<dbReference type="Gene3D" id="3.10.450.50">
    <property type="match status" value="1"/>
</dbReference>
<organism evidence="1 2">
    <name type="scientific">Maccoyibacter intestinihominis</name>
    <dbReference type="NCBI Taxonomy" id="3133499"/>
    <lineage>
        <taxon>Bacteria</taxon>
        <taxon>Bacillati</taxon>
        <taxon>Bacillota</taxon>
        <taxon>Clostridia</taxon>
        <taxon>Lachnospirales</taxon>
        <taxon>Lachnospiraceae</taxon>
        <taxon>Maccoyibacter</taxon>
    </lineage>
</organism>
<name>A0ABV1HBF0_9FIRM</name>
<comment type="caution">
    <text evidence="1">The sequence shown here is derived from an EMBL/GenBank/DDBJ whole genome shotgun (WGS) entry which is preliminary data.</text>
</comment>
<proteinExistence type="predicted"/>
<dbReference type="EMBL" id="JBBMEX010000001">
    <property type="protein sequence ID" value="MEQ2556432.1"/>
    <property type="molecule type" value="Genomic_DNA"/>
</dbReference>
<protein>
    <submittedName>
        <fullName evidence="1">Nuclear transport factor 2 family protein</fullName>
    </submittedName>
</protein>
<evidence type="ECO:0000313" key="2">
    <source>
        <dbReference type="Proteomes" id="UP001454489"/>
    </source>
</evidence>
<dbReference type="RefSeq" id="WP_353529392.1">
    <property type="nucleotide sequence ID" value="NZ_JBBMEX010000001.1"/>
</dbReference>
<evidence type="ECO:0000313" key="1">
    <source>
        <dbReference type="EMBL" id="MEQ2556432.1"/>
    </source>
</evidence>
<accession>A0ABV1HBF0</accession>
<keyword evidence="2" id="KW-1185">Reference proteome</keyword>
<gene>
    <name evidence="1" type="ORF">WMO43_00865</name>
</gene>
<reference evidence="1 2" key="1">
    <citation type="submission" date="2024-03" db="EMBL/GenBank/DDBJ databases">
        <title>Human intestinal bacterial collection.</title>
        <authorList>
            <person name="Pauvert C."/>
            <person name="Hitch T.C.A."/>
            <person name="Clavel T."/>
        </authorList>
    </citation>
    <scope>NUCLEOTIDE SEQUENCE [LARGE SCALE GENOMIC DNA]</scope>
    <source>
        <strain evidence="1 2">CLA-AA-H185</strain>
    </source>
</reference>
<sequence>MNVKEFWKVILAQDENAIRKYFHKDAYINWHCTNEHFNVDEFIIANCEYPGDWDGVVERIERMNDLTITVTSVYPKDRSTFFHVTSFIKTANNKIISMDEYWADDGDAPQWRKDKHIGSSIY</sequence>
<dbReference type="Proteomes" id="UP001454489">
    <property type="component" value="Unassembled WGS sequence"/>
</dbReference>
<dbReference type="SUPFAM" id="SSF54427">
    <property type="entry name" value="NTF2-like"/>
    <property type="match status" value="1"/>
</dbReference>
<dbReference type="InterPro" id="IPR032710">
    <property type="entry name" value="NTF2-like_dom_sf"/>
</dbReference>